<keyword evidence="7" id="KW-0624">Polysaccharide degradation</keyword>
<dbReference type="PANTHER" id="PTHR38050">
    <property type="match status" value="1"/>
</dbReference>
<sequence length="319" mass="34195" precursor="true">MTIVTDVNYVTNVISRCAVFMVAVVTAVVGVLVAVVPAQAQDRPAPPPHSLAALAPSMPGSPTNVEFVRPGGEVRSAIVSVTSNYNPERPLPVLFGFGGWMDTPENYRNYSRFSSTPAAQEAIVVYPRGIENAWEGAPYAVTQRGGDVDFVRQIVNELKAHFNVDTNRIYAVGMSNGGGMVANLACQAPDLMAGVVGVSGAYYNPVNEGCAPGSVPTFYIHGSEDKLTHYAGGSLHNAPYHGVGHMIHTRSQMNNCAPQPVVEELPNNVTQFGYPGCQDEAVHWRVNGADHDWYFGPDVANEAWNFLARQNLTLPGPAA</sequence>
<keyword evidence="11" id="KW-1185">Reference proteome</keyword>
<evidence type="ECO:0000256" key="1">
    <source>
        <dbReference type="ARBA" id="ARBA00004613"/>
    </source>
</evidence>
<reference evidence="11" key="1">
    <citation type="submission" date="2019-10" db="EMBL/GenBank/DDBJ databases">
        <title>Complete genome sequence of Corynebacterium urogenitalis DSM 108747, isolated from the genital tract of a cow.</title>
        <authorList>
            <person name="Ruckert C."/>
            <person name="Ballas P."/>
            <person name="Wagener K."/>
            <person name="Drillich M."/>
            <person name="Kaempfer P."/>
            <person name="Busse H.-J."/>
            <person name="Ehling-Schulz M."/>
        </authorList>
    </citation>
    <scope>NUCLEOTIDE SEQUENCE [LARGE SCALE GENOMIC DNA]</scope>
    <source>
        <strain evidence="11">LMM 1652</strain>
    </source>
</reference>
<protein>
    <submittedName>
        <fullName evidence="10">Alpha/beta hydrolase family protein</fullName>
    </submittedName>
</protein>
<dbReference type="SUPFAM" id="SSF53474">
    <property type="entry name" value="alpha/beta-Hydrolases"/>
    <property type="match status" value="1"/>
</dbReference>
<keyword evidence="8" id="KW-1133">Transmembrane helix</keyword>
<feature type="domain" description="Phospholipase/carboxylesterase/thioesterase" evidence="9">
    <location>
        <begin position="154"/>
        <end position="245"/>
    </location>
</feature>
<dbReference type="EMBL" id="CP045032">
    <property type="protein sequence ID" value="QFQ02636.1"/>
    <property type="molecule type" value="Genomic_DNA"/>
</dbReference>
<keyword evidence="4" id="KW-0732">Signal</keyword>
<evidence type="ECO:0000256" key="5">
    <source>
        <dbReference type="ARBA" id="ARBA00022801"/>
    </source>
</evidence>
<feature type="transmembrane region" description="Helical" evidence="8">
    <location>
        <begin position="13"/>
        <end position="36"/>
    </location>
</feature>
<dbReference type="AlphaFoldDB" id="A0A5J6Z6V2"/>
<comment type="subcellular location">
    <subcellularLocation>
        <location evidence="1">Secreted</location>
    </subcellularLocation>
</comment>
<evidence type="ECO:0000256" key="8">
    <source>
        <dbReference type="SAM" id="Phobius"/>
    </source>
</evidence>
<keyword evidence="2" id="KW-0964">Secreted</keyword>
<evidence type="ECO:0000313" key="11">
    <source>
        <dbReference type="Proteomes" id="UP000326711"/>
    </source>
</evidence>
<dbReference type="InterPro" id="IPR029058">
    <property type="entry name" value="AB_hydrolase_fold"/>
</dbReference>
<name>A0A5J6Z6V2_9CORY</name>
<dbReference type="KEGG" id="cuo:CUROG_06380"/>
<dbReference type="PANTHER" id="PTHR38050:SF2">
    <property type="entry name" value="FERULOYL ESTERASE C-RELATED"/>
    <property type="match status" value="1"/>
</dbReference>
<dbReference type="InterPro" id="IPR043595">
    <property type="entry name" value="FaeB/C/D"/>
</dbReference>
<dbReference type="InterPro" id="IPR003140">
    <property type="entry name" value="PLipase/COase/thioEstase"/>
</dbReference>
<dbReference type="GO" id="GO:0045493">
    <property type="term" value="P:xylan catabolic process"/>
    <property type="evidence" value="ECO:0007669"/>
    <property type="project" value="UniProtKB-KW"/>
</dbReference>
<keyword evidence="5 10" id="KW-0378">Hydrolase</keyword>
<dbReference type="GO" id="GO:0030600">
    <property type="term" value="F:feruloyl esterase activity"/>
    <property type="evidence" value="ECO:0007669"/>
    <property type="project" value="InterPro"/>
</dbReference>
<accession>A0A5J6Z6V2</accession>
<dbReference type="Proteomes" id="UP000326711">
    <property type="component" value="Chromosome"/>
</dbReference>
<dbReference type="Gene3D" id="3.40.50.1820">
    <property type="entry name" value="alpha/beta hydrolase"/>
    <property type="match status" value="1"/>
</dbReference>
<proteinExistence type="predicted"/>
<evidence type="ECO:0000256" key="7">
    <source>
        <dbReference type="ARBA" id="ARBA00023326"/>
    </source>
</evidence>
<evidence type="ECO:0000256" key="3">
    <source>
        <dbReference type="ARBA" id="ARBA00022651"/>
    </source>
</evidence>
<evidence type="ECO:0000256" key="2">
    <source>
        <dbReference type="ARBA" id="ARBA00022525"/>
    </source>
</evidence>
<dbReference type="GO" id="GO:0005576">
    <property type="term" value="C:extracellular region"/>
    <property type="evidence" value="ECO:0007669"/>
    <property type="project" value="UniProtKB-SubCell"/>
</dbReference>
<keyword evidence="6" id="KW-0119">Carbohydrate metabolism</keyword>
<keyword evidence="8" id="KW-0812">Transmembrane</keyword>
<gene>
    <name evidence="10" type="ORF">CUROG_06380</name>
</gene>
<dbReference type="Pfam" id="PF02230">
    <property type="entry name" value="Abhydrolase_2"/>
    <property type="match status" value="1"/>
</dbReference>
<evidence type="ECO:0000259" key="9">
    <source>
        <dbReference type="Pfam" id="PF02230"/>
    </source>
</evidence>
<dbReference type="RefSeq" id="WP_236640500.1">
    <property type="nucleotide sequence ID" value="NZ_CP045032.1"/>
</dbReference>
<keyword evidence="3" id="KW-0858">Xylan degradation</keyword>
<evidence type="ECO:0000313" key="10">
    <source>
        <dbReference type="EMBL" id="QFQ02636.1"/>
    </source>
</evidence>
<evidence type="ECO:0000256" key="4">
    <source>
        <dbReference type="ARBA" id="ARBA00022729"/>
    </source>
</evidence>
<evidence type="ECO:0000256" key="6">
    <source>
        <dbReference type="ARBA" id="ARBA00023277"/>
    </source>
</evidence>
<organism evidence="10 11">
    <name type="scientific">Corynebacterium urogenitale</name>
    <dbReference type="NCBI Taxonomy" id="2487892"/>
    <lineage>
        <taxon>Bacteria</taxon>
        <taxon>Bacillati</taxon>
        <taxon>Actinomycetota</taxon>
        <taxon>Actinomycetes</taxon>
        <taxon>Mycobacteriales</taxon>
        <taxon>Corynebacteriaceae</taxon>
        <taxon>Corynebacterium</taxon>
    </lineage>
</organism>
<keyword evidence="8" id="KW-0472">Membrane</keyword>